<dbReference type="Proteomes" id="UP000606786">
    <property type="component" value="Unassembled WGS sequence"/>
</dbReference>
<accession>A0A811VHJ4</accession>
<organism evidence="1 2">
    <name type="scientific">Ceratitis capitata</name>
    <name type="common">Mediterranean fruit fly</name>
    <name type="synonym">Tephritis capitata</name>
    <dbReference type="NCBI Taxonomy" id="7213"/>
    <lineage>
        <taxon>Eukaryota</taxon>
        <taxon>Metazoa</taxon>
        <taxon>Ecdysozoa</taxon>
        <taxon>Arthropoda</taxon>
        <taxon>Hexapoda</taxon>
        <taxon>Insecta</taxon>
        <taxon>Pterygota</taxon>
        <taxon>Neoptera</taxon>
        <taxon>Endopterygota</taxon>
        <taxon>Diptera</taxon>
        <taxon>Brachycera</taxon>
        <taxon>Muscomorpha</taxon>
        <taxon>Tephritoidea</taxon>
        <taxon>Tephritidae</taxon>
        <taxon>Ceratitis</taxon>
        <taxon>Ceratitis</taxon>
    </lineage>
</organism>
<protein>
    <submittedName>
        <fullName evidence="1">(Mediterranean fruit fly) hypothetical protein</fullName>
    </submittedName>
</protein>
<dbReference type="AlphaFoldDB" id="A0A811VHJ4"/>
<dbReference type="Gene3D" id="1.10.600.10">
    <property type="entry name" value="Farnesyl Diphosphate Synthase"/>
    <property type="match status" value="1"/>
</dbReference>
<dbReference type="InterPro" id="IPR008949">
    <property type="entry name" value="Isoprenoid_synthase_dom_sf"/>
</dbReference>
<sequence length="61" mass="7255">MISDPEKVARVRQLYDDMDLLKKFAMYENQAYNEVKALIGQTSNEIPHDVFYTILEHCYKK</sequence>
<feature type="non-terminal residue" evidence="1">
    <location>
        <position position="61"/>
    </location>
</feature>
<gene>
    <name evidence="1" type="ORF">CCAP1982_LOCUS21760</name>
</gene>
<dbReference type="EMBL" id="CAJHJT010000056">
    <property type="protein sequence ID" value="CAD7013729.1"/>
    <property type="molecule type" value="Genomic_DNA"/>
</dbReference>
<reference evidence="1" key="1">
    <citation type="submission" date="2020-11" db="EMBL/GenBank/DDBJ databases">
        <authorList>
            <person name="Whitehead M."/>
        </authorList>
    </citation>
    <scope>NUCLEOTIDE SEQUENCE</scope>
    <source>
        <strain evidence="1">EGII</strain>
    </source>
</reference>
<comment type="caution">
    <text evidence="1">The sequence shown here is derived from an EMBL/GenBank/DDBJ whole genome shotgun (WGS) entry which is preliminary data.</text>
</comment>
<evidence type="ECO:0000313" key="2">
    <source>
        <dbReference type="Proteomes" id="UP000606786"/>
    </source>
</evidence>
<keyword evidence="2" id="KW-1185">Reference proteome</keyword>
<evidence type="ECO:0000313" key="1">
    <source>
        <dbReference type="EMBL" id="CAD7013729.1"/>
    </source>
</evidence>
<name>A0A811VHJ4_CERCA</name>
<proteinExistence type="predicted"/>